<dbReference type="Gene3D" id="3.40.50.1820">
    <property type="entry name" value="alpha/beta hydrolase"/>
    <property type="match status" value="1"/>
</dbReference>
<comment type="similarity">
    <text evidence="1">Belongs to the peptidase S33 family.</text>
</comment>
<keyword evidence="2 4" id="KW-0378">Hydrolase</keyword>
<comment type="caution">
    <text evidence="4">The sequence shown here is derived from an EMBL/GenBank/DDBJ whole genome shotgun (WGS) entry which is preliminary data.</text>
</comment>
<evidence type="ECO:0000313" key="5">
    <source>
        <dbReference type="Proteomes" id="UP001343257"/>
    </source>
</evidence>
<organism evidence="4 5">
    <name type="scientific">Paenibacillus chibensis</name>
    <dbReference type="NCBI Taxonomy" id="59846"/>
    <lineage>
        <taxon>Bacteria</taxon>
        <taxon>Bacillati</taxon>
        <taxon>Bacillota</taxon>
        <taxon>Bacilli</taxon>
        <taxon>Bacillales</taxon>
        <taxon>Paenibacillaceae</taxon>
        <taxon>Paenibacillus</taxon>
    </lineage>
</organism>
<keyword evidence="5" id="KW-1185">Reference proteome</keyword>
<dbReference type="InterPro" id="IPR000073">
    <property type="entry name" value="AB_hydrolase_1"/>
</dbReference>
<reference evidence="4 5" key="1">
    <citation type="submission" date="2023-03" db="EMBL/GenBank/DDBJ databases">
        <title>Bacillus Genome Sequencing.</title>
        <authorList>
            <person name="Dunlap C."/>
        </authorList>
    </citation>
    <scope>NUCLEOTIDE SEQUENCE [LARGE SCALE GENOMIC DNA]</scope>
    <source>
        <strain evidence="4 5">NRS-52</strain>
    </source>
</reference>
<sequence>MFFTRKTPKISSSARSVSCLEKVRIGGIEQWLLMRGKSVRLPVLLWLHGGPGTAQIGFAPTFQRELEQHFVVVNWDQRGAGLSYRSDIRPESMNLEQFIADAREVTEYLQDRFRQNKIYIVGHSWGSILGVKLAERFPELYHAYIGIGQVTHMIKGERLSYEYALRQAQENGHAKAVRELAALEQDYFKDYRKLKIQRKWLGVFKGVMYRQPMEKVVVPRMLRSSEYSLMDMLRFVRGARFSIKQMWQEVCDIDLESVTKLQIPVFLCMGRHDYNTPFELAEAFFHNLQAPIKTWEWFEKSAHCPNFEEPEKFNKHLIYLLRREMEGLARPGAEDTKMRTP</sequence>
<dbReference type="PANTHER" id="PTHR43798:SF33">
    <property type="entry name" value="HYDROLASE, PUTATIVE (AFU_ORTHOLOGUE AFUA_2G14860)-RELATED"/>
    <property type="match status" value="1"/>
</dbReference>
<dbReference type="Pfam" id="PF00561">
    <property type="entry name" value="Abhydrolase_1"/>
    <property type="match status" value="1"/>
</dbReference>
<evidence type="ECO:0000313" key="4">
    <source>
        <dbReference type="EMBL" id="MED5016872.1"/>
    </source>
</evidence>
<proteinExistence type="inferred from homology"/>
<protein>
    <submittedName>
        <fullName evidence="4">Alpha/beta hydrolase</fullName>
    </submittedName>
</protein>
<gene>
    <name evidence="4" type="ORF">P9847_06085</name>
</gene>
<dbReference type="InterPro" id="IPR050266">
    <property type="entry name" value="AB_hydrolase_sf"/>
</dbReference>
<dbReference type="InterPro" id="IPR002410">
    <property type="entry name" value="Peptidase_S33"/>
</dbReference>
<dbReference type="RefSeq" id="WP_328276247.1">
    <property type="nucleotide sequence ID" value="NZ_JARTLD010000015.1"/>
</dbReference>
<name>A0ABU6PR61_9BACL</name>
<dbReference type="EMBL" id="JARTLD010000015">
    <property type="protein sequence ID" value="MED5016872.1"/>
    <property type="molecule type" value="Genomic_DNA"/>
</dbReference>
<dbReference type="SUPFAM" id="SSF53474">
    <property type="entry name" value="alpha/beta-Hydrolases"/>
    <property type="match status" value="1"/>
</dbReference>
<evidence type="ECO:0000259" key="3">
    <source>
        <dbReference type="Pfam" id="PF00561"/>
    </source>
</evidence>
<dbReference type="PANTHER" id="PTHR43798">
    <property type="entry name" value="MONOACYLGLYCEROL LIPASE"/>
    <property type="match status" value="1"/>
</dbReference>
<evidence type="ECO:0000256" key="1">
    <source>
        <dbReference type="ARBA" id="ARBA00010088"/>
    </source>
</evidence>
<dbReference type="Proteomes" id="UP001343257">
    <property type="component" value="Unassembled WGS sequence"/>
</dbReference>
<dbReference type="InterPro" id="IPR029058">
    <property type="entry name" value="AB_hydrolase_fold"/>
</dbReference>
<dbReference type="PRINTS" id="PR00793">
    <property type="entry name" value="PROAMNOPTASE"/>
</dbReference>
<evidence type="ECO:0000256" key="2">
    <source>
        <dbReference type="ARBA" id="ARBA00022801"/>
    </source>
</evidence>
<feature type="domain" description="AB hydrolase-1" evidence="3">
    <location>
        <begin position="42"/>
        <end position="159"/>
    </location>
</feature>
<dbReference type="GO" id="GO:0016787">
    <property type="term" value="F:hydrolase activity"/>
    <property type="evidence" value="ECO:0007669"/>
    <property type="project" value="UniProtKB-KW"/>
</dbReference>
<accession>A0ABU6PR61</accession>